<dbReference type="RefSeq" id="WP_134848899.1">
    <property type="nucleotide sequence ID" value="NZ_CP197400.1"/>
</dbReference>
<dbReference type="OrthoDB" id="603275at2"/>
<dbReference type="InterPro" id="IPR008969">
    <property type="entry name" value="CarboxyPept-like_regulatory"/>
</dbReference>
<evidence type="ECO:0000313" key="1">
    <source>
        <dbReference type="EMBL" id="TFH96612.1"/>
    </source>
</evidence>
<dbReference type="STRING" id="1122973.GCA_000379925_01287"/>
<organism evidence="1 2">
    <name type="scientific">Porphyromonas levii</name>
    <dbReference type="NCBI Taxonomy" id="28114"/>
    <lineage>
        <taxon>Bacteria</taxon>
        <taxon>Pseudomonadati</taxon>
        <taxon>Bacteroidota</taxon>
        <taxon>Bacteroidia</taxon>
        <taxon>Bacteroidales</taxon>
        <taxon>Porphyromonadaceae</taxon>
        <taxon>Porphyromonas</taxon>
    </lineage>
</organism>
<evidence type="ECO:0000313" key="2">
    <source>
        <dbReference type="Proteomes" id="UP000297225"/>
    </source>
</evidence>
<reference evidence="1 2" key="1">
    <citation type="submission" date="2019-03" db="EMBL/GenBank/DDBJ databases">
        <title>Porphyromonas levii Isolated from the Uterus of Dairy Cows.</title>
        <authorList>
            <person name="Francis A.M."/>
        </authorList>
    </citation>
    <scope>NUCLEOTIDE SEQUENCE [LARGE SCALE GENOMIC DNA]</scope>
    <source>
        <strain evidence="1 2">AF5678</strain>
    </source>
</reference>
<proteinExistence type="predicted"/>
<evidence type="ECO:0008006" key="3">
    <source>
        <dbReference type="Google" id="ProtNLM"/>
    </source>
</evidence>
<dbReference type="SUPFAM" id="SSF56935">
    <property type="entry name" value="Porins"/>
    <property type="match status" value="1"/>
</dbReference>
<dbReference type="SUPFAM" id="SSF49464">
    <property type="entry name" value="Carboxypeptidase regulatory domain-like"/>
    <property type="match status" value="1"/>
</dbReference>
<dbReference type="Proteomes" id="UP000297225">
    <property type="component" value="Unassembled WGS sequence"/>
</dbReference>
<comment type="caution">
    <text evidence="1">The sequence shown here is derived from an EMBL/GenBank/DDBJ whole genome shotgun (WGS) entry which is preliminary data.</text>
</comment>
<gene>
    <name evidence="1" type="ORF">E4P47_02005</name>
</gene>
<accession>A0A4Y8WRD4</accession>
<dbReference type="AlphaFoldDB" id="A0A4Y8WRD4"/>
<sequence length="875" mass="99019">MKVLFVFVLFLSIPLFSYGQVNGRISDKKGAPIQGAVLTLSHEVVPDSLLLIGYSISKGDGSFRIDYTAPTETVSKHKTFWLEARLMGFRPQKRRVHLGQEIAITLEEDVILLKEVTVMGEPVRRSNDTITYVVDLLKRQSDKTLEEVLRRLPGVSVGPMGEISVHGKPINKFYIEGLDMLGSDYNLVTQNVHPKDIASVQILSDHQPIKLLKDIELSDASAINIKLKEKSKLRPVGKGYLAGGYDRRPIYDALLFTLLVRQSRQHLVTLESNAIGKLNPSRQNIQVRSNTQFIANSFIPSGLLESQPVGIPSIPMGHYRDNYSAGATAHTLFKLTDDSRLAPQLSYSYDTDNYTTQRKTITSGLGATPITIEEGSNQTNSKHTLQSSIDYELNKDNVYINNTAIGFATLGQSQIGLKGGNISEQRNSLREYQLLNNFSYMHRSTLIRRVEALLSWHHAPTHHLTLIDRSQGTTRQIAEGSQLFGGLSYNIDKQLFGFLDSSLGVAVSAESNSIRTANTTSTHRNTIRSTHLKASINPGIKYQKESWILSATLPLSMQLFHMRDLEDSSSKFIKLFIPEYALYARFTPNAYWTFTLQNRHGHSFGNAGDYLLHPIQRDFREIIIVGSGLFRHNQTNSTSFSTKFNDPINGYYITSLTNYMKHWYNSSNNTDIGVQHSTTEVVTHQRETNRLNQSLQLGKVFFQIRTSFSLNIDYTYMDNRIYRTGKPIDIKNHLISAKANISTSLFRDVLASDIEAVYFRQTSSQQINTGLSSTSSIDLCKLSAKVRVYFSKVFSIFGVYNGVWEKGITQDNYKPYHHSSIGAEYQGTGWELELLLSNLANQKEYIDTSYRGLDYYETNTLLRPRQLLLRWTYRY</sequence>
<name>A0A4Y8WRD4_9PORP</name>
<dbReference type="EMBL" id="SPNC01000016">
    <property type="protein sequence ID" value="TFH96612.1"/>
    <property type="molecule type" value="Genomic_DNA"/>
</dbReference>
<keyword evidence="2" id="KW-1185">Reference proteome</keyword>
<protein>
    <recommendedName>
        <fullName evidence="3">TonB-dependent receptor</fullName>
    </recommendedName>
</protein>